<name>A0AA40S7L4_9HYPH</name>
<evidence type="ECO:0000313" key="1">
    <source>
        <dbReference type="EMBL" id="MBA8916061.1"/>
    </source>
</evidence>
<dbReference type="RefSeq" id="WP_182556795.1">
    <property type="nucleotide sequence ID" value="NZ_BPRF01000022.1"/>
</dbReference>
<dbReference type="AlphaFoldDB" id="A0AA40S7L4"/>
<comment type="caution">
    <text evidence="1">The sequence shown here is derived from an EMBL/GenBank/DDBJ whole genome shotgun (WGS) entry which is preliminary data.</text>
</comment>
<organism evidence="1 2">
    <name type="scientific">Methylorubrum thiocyanatum</name>
    <dbReference type="NCBI Taxonomy" id="47958"/>
    <lineage>
        <taxon>Bacteria</taxon>
        <taxon>Pseudomonadati</taxon>
        <taxon>Pseudomonadota</taxon>
        <taxon>Alphaproteobacteria</taxon>
        <taxon>Hyphomicrobiales</taxon>
        <taxon>Methylobacteriaceae</taxon>
        <taxon>Methylorubrum</taxon>
    </lineage>
</organism>
<dbReference type="EMBL" id="JACJIB010000013">
    <property type="protein sequence ID" value="MBA8916061.1"/>
    <property type="molecule type" value="Genomic_DNA"/>
</dbReference>
<accession>A0AA40S7L4</accession>
<reference evidence="1 2" key="1">
    <citation type="submission" date="2020-08" db="EMBL/GenBank/DDBJ databases">
        <title>Genomic Encyclopedia of Type Strains, Phase IV (KMG-IV): sequencing the most valuable type-strain genomes for metagenomic binning, comparative biology and taxonomic classification.</title>
        <authorList>
            <person name="Goeker M."/>
        </authorList>
    </citation>
    <scope>NUCLEOTIDE SEQUENCE [LARGE SCALE GENOMIC DNA]</scope>
    <source>
        <strain evidence="1 2">DSM 11490</strain>
    </source>
</reference>
<evidence type="ECO:0000313" key="2">
    <source>
        <dbReference type="Proteomes" id="UP000543554"/>
    </source>
</evidence>
<protein>
    <submittedName>
        <fullName evidence="1">Uncharacterized protein</fullName>
    </submittedName>
</protein>
<gene>
    <name evidence="1" type="ORF">HNR51_005180</name>
</gene>
<sequence>MNDLPYTVGMLSFIYDLWIVWFSREPVPQSWSELIKDVERLHPNDRYIQQWNAEYELIRRQEQGQRGHDA</sequence>
<dbReference type="Proteomes" id="UP000543554">
    <property type="component" value="Unassembled WGS sequence"/>
</dbReference>
<proteinExistence type="predicted"/>
<keyword evidence="2" id="KW-1185">Reference proteome</keyword>